<dbReference type="AlphaFoldDB" id="A0A5Q0QC75"/>
<name>A0A5Q0QC75_9SPHI</name>
<evidence type="ECO:0000313" key="1">
    <source>
        <dbReference type="EMBL" id="QGA26799.1"/>
    </source>
</evidence>
<protein>
    <submittedName>
        <fullName evidence="1">Uncharacterized protein</fullName>
    </submittedName>
</protein>
<evidence type="ECO:0000313" key="2">
    <source>
        <dbReference type="Proteomes" id="UP000326921"/>
    </source>
</evidence>
<dbReference type="KEGG" id="sphe:GFH32_10905"/>
<gene>
    <name evidence="1" type="ORF">GFH32_10905</name>
</gene>
<accession>A0A5Q0QC75</accession>
<organism evidence="1 2">
    <name type="scientific">Sphingobacterium zhuxiongii</name>
    <dbReference type="NCBI Taxonomy" id="2662364"/>
    <lineage>
        <taxon>Bacteria</taxon>
        <taxon>Pseudomonadati</taxon>
        <taxon>Bacteroidota</taxon>
        <taxon>Sphingobacteriia</taxon>
        <taxon>Sphingobacteriales</taxon>
        <taxon>Sphingobacteriaceae</taxon>
        <taxon>Sphingobacterium</taxon>
    </lineage>
</organism>
<sequence>MKQLPIINLRMIKPLHYLILLLAFCFLQSCEKLESSHDTDTETLSDIMLEGTYSIVTPLSFFNLENGFELLNDTDLAPTVKKINENTYDITWNHLQVPTLASYEFKLIGSNESGELQYVASNKAGDEGILMFIIDKKKSNAQLSINLKSGFTKYVGKAALKK</sequence>
<dbReference type="Proteomes" id="UP000326921">
    <property type="component" value="Chromosome"/>
</dbReference>
<dbReference type="PROSITE" id="PS51257">
    <property type="entry name" value="PROKAR_LIPOPROTEIN"/>
    <property type="match status" value="1"/>
</dbReference>
<proteinExistence type="predicted"/>
<dbReference type="RefSeq" id="WP_153511647.1">
    <property type="nucleotide sequence ID" value="NZ_CP045652.1"/>
</dbReference>
<reference evidence="1 2" key="1">
    <citation type="submission" date="2019-10" db="EMBL/GenBank/DDBJ databases">
        <authorList>
            <person name="Dong K."/>
        </authorList>
    </citation>
    <scope>NUCLEOTIDE SEQUENCE [LARGE SCALE GENOMIC DNA]</scope>
    <source>
        <strain evidence="2">dk4302</strain>
    </source>
</reference>
<keyword evidence="2" id="KW-1185">Reference proteome</keyword>
<dbReference type="EMBL" id="CP045652">
    <property type="protein sequence ID" value="QGA26799.1"/>
    <property type="molecule type" value="Genomic_DNA"/>
</dbReference>